<evidence type="ECO:0000259" key="4">
    <source>
        <dbReference type="Pfam" id="PF00248"/>
    </source>
</evidence>
<dbReference type="InterPro" id="IPR036812">
    <property type="entry name" value="NAD(P)_OxRdtase_dom_sf"/>
</dbReference>
<evidence type="ECO:0000313" key="6">
    <source>
        <dbReference type="Proteomes" id="UP001597267"/>
    </source>
</evidence>
<dbReference type="InterPro" id="IPR018170">
    <property type="entry name" value="Aldo/ket_reductase_CS"/>
</dbReference>
<dbReference type="InterPro" id="IPR023210">
    <property type="entry name" value="NADP_OxRdtase_dom"/>
</dbReference>
<dbReference type="PROSITE" id="PS00062">
    <property type="entry name" value="ALDOKETO_REDUCTASE_2"/>
    <property type="match status" value="1"/>
</dbReference>
<dbReference type="PRINTS" id="PR00069">
    <property type="entry name" value="ALDKETRDTASE"/>
</dbReference>
<keyword evidence="6" id="KW-1185">Reference proteome</keyword>
<dbReference type="PROSITE" id="PS00063">
    <property type="entry name" value="ALDOKETO_REDUCTASE_3"/>
    <property type="match status" value="1"/>
</dbReference>
<protein>
    <submittedName>
        <fullName evidence="5">Aldo/keto reductase</fullName>
    </submittedName>
</protein>
<dbReference type="Pfam" id="PF00248">
    <property type="entry name" value="Aldo_ket_red"/>
    <property type="match status" value="1"/>
</dbReference>
<accession>A0ABW4J916</accession>
<sequence>MQKIPNVLLANGKSMPQLGLGVFKVTKATEVKNAVKWALDAGYRMIDTAAFYGNEALVGEAIAESGIPRSDLFITSKLWNSVRGYDETKQAFNETLQRLQLDYLDLYLIHWPAPGYVESWQAMEELYGLNKIRAIGVSNFEIEHLNDLMSKTAITPMVDQVETHPYFQQKDLNKFLTEHSIYHEAWGPLGQGKSGLLEDPVLTEIAKAHDKTVAQVVLRWHVQRNEIVIPKSIHENRIKENIEIFDFKLSKNEMAKIEAIDTNERSGRDPYDTEWLVETSRA</sequence>
<keyword evidence="3" id="KW-0560">Oxidoreductase</keyword>
<evidence type="ECO:0000256" key="1">
    <source>
        <dbReference type="ARBA" id="ARBA00007905"/>
    </source>
</evidence>
<dbReference type="PIRSF" id="PIRSF000097">
    <property type="entry name" value="AKR"/>
    <property type="match status" value="1"/>
</dbReference>
<dbReference type="PANTHER" id="PTHR43827">
    <property type="entry name" value="2,5-DIKETO-D-GLUCONIC ACID REDUCTASE"/>
    <property type="match status" value="1"/>
</dbReference>
<dbReference type="SUPFAM" id="SSF51430">
    <property type="entry name" value="NAD(P)-linked oxidoreductase"/>
    <property type="match status" value="1"/>
</dbReference>
<keyword evidence="2" id="KW-0521">NADP</keyword>
<feature type="domain" description="NADP-dependent oxidoreductase" evidence="4">
    <location>
        <begin position="23"/>
        <end position="261"/>
    </location>
</feature>
<dbReference type="RefSeq" id="WP_125712215.1">
    <property type="nucleotide sequence ID" value="NZ_JBHTOP010000026.1"/>
</dbReference>
<comment type="similarity">
    <text evidence="1">Belongs to the aldo/keto reductase family.</text>
</comment>
<dbReference type="PANTHER" id="PTHR43827:SF3">
    <property type="entry name" value="NADP-DEPENDENT OXIDOREDUCTASE DOMAIN-CONTAINING PROTEIN"/>
    <property type="match status" value="1"/>
</dbReference>
<dbReference type="Gene3D" id="3.20.20.100">
    <property type="entry name" value="NADP-dependent oxidoreductase domain"/>
    <property type="match status" value="1"/>
</dbReference>
<dbReference type="InterPro" id="IPR020471">
    <property type="entry name" value="AKR"/>
</dbReference>
<name>A0ABW4J916_9LACO</name>
<evidence type="ECO:0000313" key="5">
    <source>
        <dbReference type="EMBL" id="MFD1672403.1"/>
    </source>
</evidence>
<organism evidence="5 6">
    <name type="scientific">Agrilactobacillus yilanensis</name>
    <dbReference type="NCBI Taxonomy" id="2485997"/>
    <lineage>
        <taxon>Bacteria</taxon>
        <taxon>Bacillati</taxon>
        <taxon>Bacillota</taxon>
        <taxon>Bacilli</taxon>
        <taxon>Lactobacillales</taxon>
        <taxon>Lactobacillaceae</taxon>
        <taxon>Agrilactobacillus</taxon>
    </lineage>
</organism>
<gene>
    <name evidence="5" type="ORF">ACFQ5M_09860</name>
</gene>
<proteinExistence type="inferred from homology"/>
<comment type="caution">
    <text evidence="5">The sequence shown here is derived from an EMBL/GenBank/DDBJ whole genome shotgun (WGS) entry which is preliminary data.</text>
</comment>
<dbReference type="Proteomes" id="UP001597267">
    <property type="component" value="Unassembled WGS sequence"/>
</dbReference>
<dbReference type="EMBL" id="JBHTOP010000026">
    <property type="protein sequence ID" value="MFD1672403.1"/>
    <property type="molecule type" value="Genomic_DNA"/>
</dbReference>
<evidence type="ECO:0000256" key="3">
    <source>
        <dbReference type="ARBA" id="ARBA00023002"/>
    </source>
</evidence>
<evidence type="ECO:0000256" key="2">
    <source>
        <dbReference type="ARBA" id="ARBA00022857"/>
    </source>
</evidence>
<reference evidence="6" key="1">
    <citation type="journal article" date="2019" name="Int. J. Syst. Evol. Microbiol.">
        <title>The Global Catalogue of Microorganisms (GCM) 10K type strain sequencing project: providing services to taxonomists for standard genome sequencing and annotation.</title>
        <authorList>
            <consortium name="The Broad Institute Genomics Platform"/>
            <consortium name="The Broad Institute Genome Sequencing Center for Infectious Disease"/>
            <person name="Wu L."/>
            <person name="Ma J."/>
        </authorList>
    </citation>
    <scope>NUCLEOTIDE SEQUENCE [LARGE SCALE GENOMIC DNA]</scope>
    <source>
        <strain evidence="6">CCM 8896</strain>
    </source>
</reference>